<dbReference type="EMBL" id="KZ857380">
    <property type="protein sequence ID" value="RDX56900.1"/>
    <property type="molecule type" value="Genomic_DNA"/>
</dbReference>
<evidence type="ECO:0000313" key="7">
    <source>
        <dbReference type="EMBL" id="RDX56900.1"/>
    </source>
</evidence>
<dbReference type="Proteomes" id="UP000256964">
    <property type="component" value="Unassembled WGS sequence"/>
</dbReference>
<organism evidence="7 8">
    <name type="scientific">Lentinus brumalis</name>
    <dbReference type="NCBI Taxonomy" id="2498619"/>
    <lineage>
        <taxon>Eukaryota</taxon>
        <taxon>Fungi</taxon>
        <taxon>Dikarya</taxon>
        <taxon>Basidiomycota</taxon>
        <taxon>Agaricomycotina</taxon>
        <taxon>Agaricomycetes</taxon>
        <taxon>Polyporales</taxon>
        <taxon>Polyporaceae</taxon>
        <taxon>Lentinus</taxon>
    </lineage>
</organism>
<sequence length="780" mass="85610">MSSRNAHSPLSRSESTSPYPSMSRKALSQAKSTRQQYSACGACRMRRVKCDLKDLPTLASGQHPPCSNCSERGLNCVDEFAEVKAVKLLRRGRRLQKVEAVYGKATKEDADLHTVIPPRCVIPQLKPEFFRSPFFRRFHIQRPILEPTEYCARFSEWYTGTSDCLQFPGQLIALALVVWAASYGVDEAGEEVLELRDEDVLQRKERTNEMLLELLYLVDIHAILRKPSWDGVRALLLIMPLTEEVQTPLERLAMYDATMTQVYALCSLNVDGNQTEYVEALVRARIFWYAHVVDGVTSGLRGGRISLTDDDLTAFEATLPPLGNDGAASSSYAFAYRFATIPIRIASVCRDVHAVLTGPKARQRDDIDEDAIQDAWEVLDRAWRDLDGLRQFGAYGIVQMEDIERFIDGWQIFLFESHNVIREALKQRLVALPVQDTAFLPESHPSARPRKSDTILRLHMKANTKCHAVVRHVVSILRRNLGTAFFQYDAALVRDGCFFAGFLLAGESGTREDVEVCLTALSEMRWAFSKNDERQRTVRLVWDARASQSRGQSSRSFSSSPSDETIRGPGTFEGSYVRRAMMRPTSVPPISLSATTMGQGYDSSGSAPNTACSPDGRWPPSAASGSGSDPERYPTSSRSPSLPSTSSSYTASSHSALSLSSVLQSGDDGVGPSSLLLPSTRVSAGHPAGQSTYYVPSYNYLSMGENVDTRSAPGPSGSLETLSSTEPSPAYTHPATAFDYAAVSYSSSGLAQPEGGPNYIPAAASTAQGGSPHFGGPNYY</sequence>
<dbReference type="PANTHER" id="PTHR46910:SF3">
    <property type="entry name" value="HALOTOLERANCE PROTEIN 9-RELATED"/>
    <property type="match status" value="1"/>
</dbReference>
<dbReference type="GO" id="GO:0000981">
    <property type="term" value="F:DNA-binding transcription factor activity, RNA polymerase II-specific"/>
    <property type="evidence" value="ECO:0007669"/>
    <property type="project" value="InterPro"/>
</dbReference>
<keyword evidence="3" id="KW-0238">DNA-binding</keyword>
<feature type="region of interest" description="Disordered" evidence="5">
    <location>
        <begin position="1"/>
        <end position="30"/>
    </location>
</feature>
<name>A0A371DWH1_9APHY</name>
<feature type="compositionally biased region" description="Low complexity" evidence="5">
    <location>
        <begin position="619"/>
        <end position="651"/>
    </location>
</feature>
<reference evidence="7 8" key="1">
    <citation type="journal article" date="2018" name="Biotechnol. Biofuels">
        <title>Integrative visual omics of the white-rot fungus Polyporus brumalis exposes the biotechnological potential of its oxidative enzymes for delignifying raw plant biomass.</title>
        <authorList>
            <person name="Miyauchi S."/>
            <person name="Rancon A."/>
            <person name="Drula E."/>
            <person name="Hage H."/>
            <person name="Chaduli D."/>
            <person name="Favel A."/>
            <person name="Grisel S."/>
            <person name="Henrissat B."/>
            <person name="Herpoel-Gimbert I."/>
            <person name="Ruiz-Duenas F.J."/>
            <person name="Chevret D."/>
            <person name="Hainaut M."/>
            <person name="Lin J."/>
            <person name="Wang M."/>
            <person name="Pangilinan J."/>
            <person name="Lipzen A."/>
            <person name="Lesage-Meessen L."/>
            <person name="Navarro D."/>
            <person name="Riley R."/>
            <person name="Grigoriev I.V."/>
            <person name="Zhou S."/>
            <person name="Raouche S."/>
            <person name="Rosso M.N."/>
        </authorList>
    </citation>
    <scope>NUCLEOTIDE SEQUENCE [LARGE SCALE GENOMIC DNA]</scope>
    <source>
        <strain evidence="7 8">BRFM 1820</strain>
    </source>
</reference>
<feature type="domain" description="Zn(2)-C6 fungal-type" evidence="6">
    <location>
        <begin position="39"/>
        <end position="78"/>
    </location>
</feature>
<dbReference type="GO" id="GO:0008270">
    <property type="term" value="F:zinc ion binding"/>
    <property type="evidence" value="ECO:0007669"/>
    <property type="project" value="InterPro"/>
</dbReference>
<keyword evidence="8" id="KW-1185">Reference proteome</keyword>
<evidence type="ECO:0000259" key="6">
    <source>
        <dbReference type="PROSITE" id="PS50048"/>
    </source>
</evidence>
<dbReference type="GO" id="GO:0003677">
    <property type="term" value="F:DNA binding"/>
    <property type="evidence" value="ECO:0007669"/>
    <property type="project" value="UniProtKB-KW"/>
</dbReference>
<protein>
    <recommendedName>
        <fullName evidence="6">Zn(2)-C6 fungal-type domain-containing protein</fullName>
    </recommendedName>
</protein>
<keyword evidence="2" id="KW-0479">Metal-binding</keyword>
<dbReference type="SMART" id="SM00066">
    <property type="entry name" value="GAL4"/>
    <property type="match status" value="1"/>
</dbReference>
<dbReference type="Gene3D" id="4.10.240.10">
    <property type="entry name" value="Zn(2)-C6 fungal-type DNA-binding domain"/>
    <property type="match status" value="1"/>
</dbReference>
<evidence type="ECO:0000256" key="2">
    <source>
        <dbReference type="ARBA" id="ARBA00022723"/>
    </source>
</evidence>
<dbReference type="CDD" id="cd12148">
    <property type="entry name" value="fungal_TF_MHR"/>
    <property type="match status" value="1"/>
</dbReference>
<dbReference type="STRING" id="139420.A0A371DWH1"/>
<feature type="region of interest" description="Disordered" evidence="5">
    <location>
        <begin position="709"/>
        <end position="728"/>
    </location>
</feature>
<proteinExistence type="predicted"/>
<accession>A0A371DWH1</accession>
<evidence type="ECO:0000256" key="1">
    <source>
        <dbReference type="ARBA" id="ARBA00004123"/>
    </source>
</evidence>
<dbReference type="Pfam" id="PF00172">
    <property type="entry name" value="Zn_clus"/>
    <property type="match status" value="1"/>
</dbReference>
<dbReference type="OrthoDB" id="3263880at2759"/>
<feature type="region of interest" description="Disordered" evidence="5">
    <location>
        <begin position="587"/>
        <end position="651"/>
    </location>
</feature>
<gene>
    <name evidence="7" type="ORF">OH76DRAFT_1336040</name>
</gene>
<dbReference type="GO" id="GO:0005634">
    <property type="term" value="C:nucleus"/>
    <property type="evidence" value="ECO:0007669"/>
    <property type="project" value="UniProtKB-SubCell"/>
</dbReference>
<dbReference type="InterPro" id="IPR050987">
    <property type="entry name" value="AtrR-like"/>
</dbReference>
<dbReference type="PANTHER" id="PTHR46910">
    <property type="entry name" value="TRANSCRIPTION FACTOR PDR1"/>
    <property type="match status" value="1"/>
</dbReference>
<keyword evidence="4" id="KW-0539">Nucleus</keyword>
<feature type="compositionally biased region" description="Polar residues" evidence="5">
    <location>
        <begin position="718"/>
        <end position="727"/>
    </location>
</feature>
<dbReference type="SUPFAM" id="SSF57701">
    <property type="entry name" value="Zn2/Cys6 DNA-binding domain"/>
    <property type="match status" value="1"/>
</dbReference>
<dbReference type="CDD" id="cd00067">
    <property type="entry name" value="GAL4"/>
    <property type="match status" value="1"/>
</dbReference>
<dbReference type="PROSITE" id="PS50048">
    <property type="entry name" value="ZN2_CY6_FUNGAL_2"/>
    <property type="match status" value="1"/>
</dbReference>
<evidence type="ECO:0000256" key="5">
    <source>
        <dbReference type="SAM" id="MobiDB-lite"/>
    </source>
</evidence>
<feature type="compositionally biased region" description="Polar residues" evidence="5">
    <location>
        <begin position="592"/>
        <end position="612"/>
    </location>
</feature>
<evidence type="ECO:0000256" key="4">
    <source>
        <dbReference type="ARBA" id="ARBA00023242"/>
    </source>
</evidence>
<dbReference type="InterPro" id="IPR001138">
    <property type="entry name" value="Zn2Cys6_DnaBD"/>
</dbReference>
<dbReference type="InterPro" id="IPR036864">
    <property type="entry name" value="Zn2-C6_fun-type_DNA-bd_sf"/>
</dbReference>
<feature type="region of interest" description="Disordered" evidence="5">
    <location>
        <begin position="551"/>
        <end position="575"/>
    </location>
</feature>
<feature type="compositionally biased region" description="Low complexity" evidence="5">
    <location>
        <begin position="551"/>
        <end position="562"/>
    </location>
</feature>
<feature type="compositionally biased region" description="Polar residues" evidence="5">
    <location>
        <begin position="1"/>
        <end position="20"/>
    </location>
</feature>
<dbReference type="AlphaFoldDB" id="A0A371DWH1"/>
<evidence type="ECO:0000256" key="3">
    <source>
        <dbReference type="ARBA" id="ARBA00023125"/>
    </source>
</evidence>
<evidence type="ECO:0000313" key="8">
    <source>
        <dbReference type="Proteomes" id="UP000256964"/>
    </source>
</evidence>
<comment type="subcellular location">
    <subcellularLocation>
        <location evidence="1">Nucleus</location>
    </subcellularLocation>
</comment>